<dbReference type="Gene3D" id="1.10.10.10">
    <property type="entry name" value="Winged helix-like DNA-binding domain superfamily/Winged helix DNA-binding domain"/>
    <property type="match status" value="1"/>
</dbReference>
<dbReference type="Proteomes" id="UP001365781">
    <property type="component" value="Unassembled WGS sequence"/>
</dbReference>
<evidence type="ECO:0000259" key="6">
    <source>
        <dbReference type="PROSITE" id="PS50931"/>
    </source>
</evidence>
<evidence type="ECO:0000256" key="3">
    <source>
        <dbReference type="ARBA" id="ARBA00023125"/>
    </source>
</evidence>
<dbReference type="InterPro" id="IPR036388">
    <property type="entry name" value="WH-like_DNA-bd_sf"/>
</dbReference>
<accession>A0ABU8GSD4</accession>
<keyword evidence="4" id="KW-0804">Transcription</keyword>
<feature type="compositionally biased region" description="Basic and acidic residues" evidence="5">
    <location>
        <begin position="274"/>
        <end position="285"/>
    </location>
</feature>
<feature type="region of interest" description="Disordered" evidence="5">
    <location>
        <begin position="256"/>
        <end position="291"/>
    </location>
</feature>
<dbReference type="EMBL" id="JBBAYM010000046">
    <property type="protein sequence ID" value="MEI5616108.1"/>
    <property type="molecule type" value="Genomic_DNA"/>
</dbReference>
<sequence>MKSQPDLKLLGTFLAVVRRGSMAEAATELGYVPSAVSQHIAALERDLGVELIVRRPGSRLILTAAGRSLAQAAETLFDATARFQDAAHAIAGRELAELRVGVYPSAMTYLLPRVLATLRARRPGPRIRLVVMETDEGVPRVRSGDLDLLVAYRYLPEDPPAPSETLTITALGREPLVLVAGGDAVRRRPVRLADCLEQEWVSGHPHNPDRRLLHRWAGELGIAPRVTLETEDLHSMLAMIRAGLAVGLIPATLLGDGDGDGDGDSDSDGDGDGDGDHGPGRDTGVDRVVLPPGITPLHREILAVSRPGARPPVIDELVTLLTRAVESVRGAPGRPGGQGP</sequence>
<evidence type="ECO:0000256" key="4">
    <source>
        <dbReference type="ARBA" id="ARBA00023163"/>
    </source>
</evidence>
<dbReference type="SUPFAM" id="SSF53850">
    <property type="entry name" value="Periplasmic binding protein-like II"/>
    <property type="match status" value="1"/>
</dbReference>
<reference evidence="7 8" key="1">
    <citation type="submission" date="2024-03" db="EMBL/GenBank/DDBJ databases">
        <title>First Report of Pectobacterium brasiliscabiei causing potato scab in china.</title>
        <authorList>
            <person name="Handique U."/>
        </authorList>
    </citation>
    <scope>NUCLEOTIDE SEQUENCE [LARGE SCALE GENOMIC DNA]</scope>
    <source>
        <strain evidence="7 8">ZRIMU1503</strain>
    </source>
</reference>
<evidence type="ECO:0000256" key="2">
    <source>
        <dbReference type="ARBA" id="ARBA00023015"/>
    </source>
</evidence>
<dbReference type="SUPFAM" id="SSF46785">
    <property type="entry name" value="Winged helix' DNA-binding domain"/>
    <property type="match status" value="1"/>
</dbReference>
<dbReference type="Pfam" id="PF03466">
    <property type="entry name" value="LysR_substrate"/>
    <property type="match status" value="1"/>
</dbReference>
<protein>
    <submittedName>
        <fullName evidence="7">LysR family transcriptional regulator</fullName>
    </submittedName>
</protein>
<keyword evidence="2" id="KW-0805">Transcription regulation</keyword>
<name>A0ABU8GSD4_9ACTN</name>
<dbReference type="RefSeq" id="WP_336556479.1">
    <property type="nucleotide sequence ID" value="NZ_JBBAYL010000009.1"/>
</dbReference>
<keyword evidence="3" id="KW-0238">DNA-binding</keyword>
<proteinExistence type="inferred from homology"/>
<evidence type="ECO:0000256" key="5">
    <source>
        <dbReference type="SAM" id="MobiDB-lite"/>
    </source>
</evidence>
<evidence type="ECO:0000313" key="7">
    <source>
        <dbReference type="EMBL" id="MEI5616108.1"/>
    </source>
</evidence>
<gene>
    <name evidence="7" type="ORF">WB403_44130</name>
</gene>
<dbReference type="InterPro" id="IPR000847">
    <property type="entry name" value="LysR_HTH_N"/>
</dbReference>
<dbReference type="Gene3D" id="3.40.190.10">
    <property type="entry name" value="Periplasmic binding protein-like II"/>
    <property type="match status" value="2"/>
</dbReference>
<comment type="similarity">
    <text evidence="1">Belongs to the LysR transcriptional regulatory family.</text>
</comment>
<dbReference type="PROSITE" id="PS50931">
    <property type="entry name" value="HTH_LYSR"/>
    <property type="match status" value="1"/>
</dbReference>
<dbReference type="PANTHER" id="PTHR30126:SF39">
    <property type="entry name" value="HTH-TYPE TRANSCRIPTIONAL REGULATOR CYSL"/>
    <property type="match status" value="1"/>
</dbReference>
<feature type="domain" description="HTH lysR-type" evidence="6">
    <location>
        <begin position="5"/>
        <end position="63"/>
    </location>
</feature>
<dbReference type="InterPro" id="IPR036390">
    <property type="entry name" value="WH_DNA-bd_sf"/>
</dbReference>
<evidence type="ECO:0000256" key="1">
    <source>
        <dbReference type="ARBA" id="ARBA00009437"/>
    </source>
</evidence>
<dbReference type="Pfam" id="PF00126">
    <property type="entry name" value="HTH_1"/>
    <property type="match status" value="1"/>
</dbReference>
<feature type="compositionally biased region" description="Acidic residues" evidence="5">
    <location>
        <begin position="257"/>
        <end position="273"/>
    </location>
</feature>
<organism evidence="7 8">
    <name type="scientific">Streptomyces brasiliscabiei</name>
    <dbReference type="NCBI Taxonomy" id="2736302"/>
    <lineage>
        <taxon>Bacteria</taxon>
        <taxon>Bacillati</taxon>
        <taxon>Actinomycetota</taxon>
        <taxon>Actinomycetes</taxon>
        <taxon>Kitasatosporales</taxon>
        <taxon>Streptomycetaceae</taxon>
        <taxon>Streptomyces</taxon>
    </lineage>
</organism>
<dbReference type="PANTHER" id="PTHR30126">
    <property type="entry name" value="HTH-TYPE TRANSCRIPTIONAL REGULATOR"/>
    <property type="match status" value="1"/>
</dbReference>
<dbReference type="InterPro" id="IPR005119">
    <property type="entry name" value="LysR_subst-bd"/>
</dbReference>
<evidence type="ECO:0000313" key="8">
    <source>
        <dbReference type="Proteomes" id="UP001365781"/>
    </source>
</evidence>
<comment type="caution">
    <text evidence="7">The sequence shown here is derived from an EMBL/GenBank/DDBJ whole genome shotgun (WGS) entry which is preliminary data.</text>
</comment>
<keyword evidence="8" id="KW-1185">Reference proteome</keyword>